<protein>
    <submittedName>
        <fullName evidence="1">Uncharacterized protein</fullName>
    </submittedName>
</protein>
<dbReference type="Proteomes" id="UP001150266">
    <property type="component" value="Unassembled WGS sequence"/>
</dbReference>
<organism evidence="1 2">
    <name type="scientific">Lentinula aciculospora</name>
    <dbReference type="NCBI Taxonomy" id="153920"/>
    <lineage>
        <taxon>Eukaryota</taxon>
        <taxon>Fungi</taxon>
        <taxon>Dikarya</taxon>
        <taxon>Basidiomycota</taxon>
        <taxon>Agaricomycotina</taxon>
        <taxon>Agaricomycetes</taxon>
        <taxon>Agaricomycetidae</taxon>
        <taxon>Agaricales</taxon>
        <taxon>Marasmiineae</taxon>
        <taxon>Omphalotaceae</taxon>
        <taxon>Lentinula</taxon>
    </lineage>
</organism>
<proteinExistence type="predicted"/>
<dbReference type="EMBL" id="JAOTPV010000033">
    <property type="protein sequence ID" value="KAJ4469248.1"/>
    <property type="molecule type" value="Genomic_DNA"/>
</dbReference>
<evidence type="ECO:0000313" key="2">
    <source>
        <dbReference type="Proteomes" id="UP001150266"/>
    </source>
</evidence>
<accession>A0A9W8ZZ46</accession>
<dbReference type="AlphaFoldDB" id="A0A9W8ZZ46"/>
<comment type="caution">
    <text evidence="1">The sequence shown here is derived from an EMBL/GenBank/DDBJ whole genome shotgun (WGS) entry which is preliminary data.</text>
</comment>
<evidence type="ECO:0000313" key="1">
    <source>
        <dbReference type="EMBL" id="KAJ4469248.1"/>
    </source>
</evidence>
<gene>
    <name evidence="1" type="ORF">J3R30DRAFT_1581100</name>
</gene>
<reference evidence="1" key="1">
    <citation type="submission" date="2022-08" db="EMBL/GenBank/DDBJ databases">
        <title>A Global Phylogenomic Analysis of the Shiitake Genus Lentinula.</title>
        <authorList>
            <consortium name="DOE Joint Genome Institute"/>
            <person name="Sierra-Patev S."/>
            <person name="Min B."/>
            <person name="Naranjo-Ortiz M."/>
            <person name="Looney B."/>
            <person name="Konkel Z."/>
            <person name="Slot J.C."/>
            <person name="Sakamoto Y."/>
            <person name="Steenwyk J.L."/>
            <person name="Rokas A."/>
            <person name="Carro J."/>
            <person name="Camarero S."/>
            <person name="Ferreira P."/>
            <person name="Molpeceres G."/>
            <person name="Ruiz-Duenas F.J."/>
            <person name="Serrano A."/>
            <person name="Henrissat B."/>
            <person name="Drula E."/>
            <person name="Hughes K.W."/>
            <person name="Mata J.L."/>
            <person name="Ishikawa N.K."/>
            <person name="Vargas-Isla R."/>
            <person name="Ushijima S."/>
            <person name="Smith C.A."/>
            <person name="Ahrendt S."/>
            <person name="Andreopoulos W."/>
            <person name="He G."/>
            <person name="Labutti K."/>
            <person name="Lipzen A."/>
            <person name="Ng V."/>
            <person name="Riley R."/>
            <person name="Sandor L."/>
            <person name="Barry K."/>
            <person name="Martinez A.T."/>
            <person name="Xiao Y."/>
            <person name="Gibbons J.G."/>
            <person name="Terashima K."/>
            <person name="Grigoriev I.V."/>
            <person name="Hibbett D.S."/>
        </authorList>
    </citation>
    <scope>NUCLEOTIDE SEQUENCE</scope>
    <source>
        <strain evidence="1">JLM2183</strain>
    </source>
</reference>
<keyword evidence="2" id="KW-1185">Reference proteome</keyword>
<name>A0A9W8ZZ46_9AGAR</name>
<sequence>MVATLRKCSDETNIFLAKMIKHMRALPPEDLGIVLNLNATCMKDRKSLRSAEAMLQFAAANGPPSNEIFEWSKGSLFTFPYKNETTHIVCLKCILVSFQRSYRPADSSCPSDQSRRSWIAVKHWPKETTGNSIFSSGKACHRPISKKSSKIIRRSA</sequence>
<dbReference type="OrthoDB" id="3017065at2759"/>